<name>A0A183AS29_9TREM</name>
<organism evidence="2">
    <name type="scientific">Echinostoma caproni</name>
    <dbReference type="NCBI Taxonomy" id="27848"/>
    <lineage>
        <taxon>Eukaryota</taxon>
        <taxon>Metazoa</taxon>
        <taxon>Spiralia</taxon>
        <taxon>Lophotrochozoa</taxon>
        <taxon>Platyhelminthes</taxon>
        <taxon>Trematoda</taxon>
        <taxon>Digenea</taxon>
        <taxon>Plagiorchiida</taxon>
        <taxon>Echinostomata</taxon>
        <taxon>Echinostomatoidea</taxon>
        <taxon>Echinostomatidae</taxon>
        <taxon>Echinostoma</taxon>
    </lineage>
</organism>
<dbReference type="GO" id="GO:0004057">
    <property type="term" value="F:arginyl-tRNA--protein transferase activity"/>
    <property type="evidence" value="ECO:0007669"/>
    <property type="project" value="InterPro"/>
</dbReference>
<accession>A0A183AS29</accession>
<dbReference type="AlphaFoldDB" id="A0A183AS29"/>
<dbReference type="Pfam" id="PF04377">
    <property type="entry name" value="ATE_C"/>
    <property type="match status" value="1"/>
</dbReference>
<evidence type="ECO:0000313" key="2">
    <source>
        <dbReference type="WBParaSite" id="ECPE_0000979501-mRNA-1"/>
    </source>
</evidence>
<dbReference type="GO" id="GO:0005737">
    <property type="term" value="C:cytoplasm"/>
    <property type="evidence" value="ECO:0007669"/>
    <property type="project" value="TreeGrafter"/>
</dbReference>
<sequence length="154" mass="17301">LSYEHLDSNQNRCSDGTGPEFGSYHQQYWLDGRELIAIGVIDLLPQCLSSVYLIYDPDYAFLHLGTYSALRYVQYIGCSTRTLVSFDPFDHCSPAFVFVDSQIIRLKRPPPPPIVTTTCCSTMETGSLSSGTYIGEPRLTELDDSETAYHQQSK</sequence>
<dbReference type="PANTHER" id="PTHR21367:SF1">
    <property type="entry name" value="ARGINYL-TRNA--PROTEIN TRANSFERASE 1"/>
    <property type="match status" value="1"/>
</dbReference>
<dbReference type="WBParaSite" id="ECPE_0000979501-mRNA-1">
    <property type="protein sequence ID" value="ECPE_0000979501-mRNA-1"/>
    <property type="gene ID" value="ECPE_0000979501"/>
</dbReference>
<feature type="domain" description="N-end rule aminoacyl transferase C-terminal" evidence="1">
    <location>
        <begin position="21"/>
        <end position="76"/>
    </location>
</feature>
<proteinExistence type="predicted"/>
<dbReference type="InterPro" id="IPR007472">
    <property type="entry name" value="N-end_Aminoacyl_Trfase_C"/>
</dbReference>
<dbReference type="PANTHER" id="PTHR21367">
    <property type="entry name" value="ARGININE-TRNA-PROTEIN TRANSFERASE 1"/>
    <property type="match status" value="1"/>
</dbReference>
<protein>
    <submittedName>
        <fullName evidence="2">ATE_C domain-containing protein</fullName>
    </submittedName>
</protein>
<reference evidence="2" key="1">
    <citation type="submission" date="2016-06" db="UniProtKB">
        <authorList>
            <consortium name="WormBaseParasite"/>
        </authorList>
    </citation>
    <scope>IDENTIFICATION</scope>
</reference>
<dbReference type="InterPro" id="IPR030700">
    <property type="entry name" value="N-end_Aminoacyl_Trfase"/>
</dbReference>
<evidence type="ECO:0000259" key="1">
    <source>
        <dbReference type="Pfam" id="PF04377"/>
    </source>
</evidence>